<comment type="caution">
    <text evidence="1">The sequence shown here is derived from an EMBL/GenBank/DDBJ whole genome shotgun (WGS) entry which is preliminary data.</text>
</comment>
<name>A0A066V0P5_TILAU</name>
<dbReference type="InterPro" id="IPR036873">
    <property type="entry name" value="Rhodanese-like_dom_sf"/>
</dbReference>
<gene>
    <name evidence="1" type="ORF">K437DRAFT_252831</name>
</gene>
<dbReference type="OrthoDB" id="8300214at2759"/>
<dbReference type="HOGENOM" id="CLU_107716_3_0_1"/>
<protein>
    <recommendedName>
        <fullName evidence="3">Rhodanese domain-containing protein</fullName>
    </recommendedName>
</protein>
<reference evidence="1 2" key="1">
    <citation type="submission" date="2014-05" db="EMBL/GenBank/DDBJ databases">
        <title>Draft genome sequence of a rare smut relative, Tilletiaria anomala UBC 951.</title>
        <authorList>
            <consortium name="DOE Joint Genome Institute"/>
            <person name="Toome M."/>
            <person name="Kuo A."/>
            <person name="Henrissat B."/>
            <person name="Lipzen A."/>
            <person name="Tritt A."/>
            <person name="Yoshinaga Y."/>
            <person name="Zane M."/>
            <person name="Barry K."/>
            <person name="Grigoriev I.V."/>
            <person name="Spatafora J.W."/>
            <person name="Aimea M.C."/>
        </authorList>
    </citation>
    <scope>NUCLEOTIDE SEQUENCE [LARGE SCALE GENOMIC DNA]</scope>
    <source>
        <strain evidence="1 2">UBC 951</strain>
    </source>
</reference>
<dbReference type="AlphaFoldDB" id="A0A066V0P5"/>
<dbReference type="Gene3D" id="3.40.250.10">
    <property type="entry name" value="Rhodanese-like domain"/>
    <property type="match status" value="1"/>
</dbReference>
<dbReference type="SUPFAM" id="SSF52821">
    <property type="entry name" value="Rhodanese/Cell cycle control phosphatase"/>
    <property type="match status" value="1"/>
</dbReference>
<dbReference type="Proteomes" id="UP000027361">
    <property type="component" value="Unassembled WGS sequence"/>
</dbReference>
<dbReference type="STRING" id="1037660.A0A066V0P5"/>
<dbReference type="RefSeq" id="XP_013239736.1">
    <property type="nucleotide sequence ID" value="XM_013384282.1"/>
</dbReference>
<dbReference type="InParanoid" id="A0A066V0P5"/>
<dbReference type="GeneID" id="25263422"/>
<dbReference type="EMBL" id="JMSN01000240">
    <property type="protein sequence ID" value="KDN35046.1"/>
    <property type="molecule type" value="Genomic_DNA"/>
</dbReference>
<evidence type="ECO:0000313" key="2">
    <source>
        <dbReference type="Proteomes" id="UP000027361"/>
    </source>
</evidence>
<evidence type="ECO:0000313" key="1">
    <source>
        <dbReference type="EMBL" id="KDN35046.1"/>
    </source>
</evidence>
<organism evidence="1 2">
    <name type="scientific">Tilletiaria anomala (strain ATCC 24038 / CBS 436.72 / UBC 951)</name>
    <dbReference type="NCBI Taxonomy" id="1037660"/>
    <lineage>
        <taxon>Eukaryota</taxon>
        <taxon>Fungi</taxon>
        <taxon>Dikarya</taxon>
        <taxon>Basidiomycota</taxon>
        <taxon>Ustilaginomycotina</taxon>
        <taxon>Exobasidiomycetes</taxon>
        <taxon>Georgefischeriales</taxon>
        <taxon>Tilletiariaceae</taxon>
        <taxon>Tilletiaria</taxon>
    </lineage>
</organism>
<accession>A0A066V0P5</accession>
<proteinExistence type="predicted"/>
<keyword evidence="2" id="KW-1185">Reference proteome</keyword>
<sequence length="150" mass="16144">MNQGSETIKLDGYDSKRVSSFVVVDARRADCESMIPGAINLPAHSFALSSCTLVRVLHQVPLMSFHCNSCASPMSHGPLVASWYADTLAKAVLQGAEKATVYECVAVLVGGMKGWEELHGKRAVSEGGKVIKDLPVERDDGMLDLRSIPL</sequence>
<evidence type="ECO:0008006" key="3">
    <source>
        <dbReference type="Google" id="ProtNLM"/>
    </source>
</evidence>